<dbReference type="WBParaSite" id="nRc.2.0.1.t34369-RA">
    <property type="protein sequence ID" value="nRc.2.0.1.t34369-RA"/>
    <property type="gene ID" value="nRc.2.0.1.g34369"/>
</dbReference>
<evidence type="ECO:0000313" key="2">
    <source>
        <dbReference type="WBParaSite" id="nRc.2.0.1.t34369-RA"/>
    </source>
</evidence>
<reference evidence="2" key="1">
    <citation type="submission" date="2022-11" db="UniProtKB">
        <authorList>
            <consortium name="WormBaseParasite"/>
        </authorList>
    </citation>
    <scope>IDENTIFICATION</scope>
</reference>
<proteinExistence type="predicted"/>
<accession>A0A915K851</accession>
<keyword evidence="1" id="KW-1185">Reference proteome</keyword>
<dbReference type="Proteomes" id="UP000887565">
    <property type="component" value="Unplaced"/>
</dbReference>
<sequence length="100" mass="11559">MDWMLDEVKTNASIIHQGGQAQIIFTCSKQIKSCTRPPNQTQIRISQDHAVDDRTDVQATWKNGILEMKITFSEDLPFGEFTCICNGKNMIYHYLYRVCK</sequence>
<organism evidence="1 2">
    <name type="scientific">Romanomermis culicivorax</name>
    <name type="common">Nematode worm</name>
    <dbReference type="NCBI Taxonomy" id="13658"/>
    <lineage>
        <taxon>Eukaryota</taxon>
        <taxon>Metazoa</taxon>
        <taxon>Ecdysozoa</taxon>
        <taxon>Nematoda</taxon>
        <taxon>Enoplea</taxon>
        <taxon>Dorylaimia</taxon>
        <taxon>Mermithida</taxon>
        <taxon>Mermithoidea</taxon>
        <taxon>Mermithidae</taxon>
        <taxon>Romanomermis</taxon>
    </lineage>
</organism>
<protein>
    <submittedName>
        <fullName evidence="2">Uncharacterized protein</fullName>
    </submittedName>
</protein>
<evidence type="ECO:0000313" key="1">
    <source>
        <dbReference type="Proteomes" id="UP000887565"/>
    </source>
</evidence>
<name>A0A915K851_ROMCU</name>
<dbReference type="AlphaFoldDB" id="A0A915K851"/>